<reference evidence="2" key="1">
    <citation type="submission" date="2019-08" db="EMBL/GenBank/DDBJ databases">
        <authorList>
            <person name="Kucharzyk K."/>
            <person name="Murdoch R.W."/>
            <person name="Higgins S."/>
            <person name="Loffler F."/>
        </authorList>
    </citation>
    <scope>NUCLEOTIDE SEQUENCE</scope>
</reference>
<evidence type="ECO:0000313" key="2">
    <source>
        <dbReference type="EMBL" id="MPN22960.1"/>
    </source>
</evidence>
<name>A0A645GA96_9ZZZZ</name>
<accession>A0A645GA96</accession>
<proteinExistence type="predicted"/>
<sequence length="99" mass="10923">MASPGGIRTGGHAIPADYEEQRNSQPQPIDDRQQPVYALRSAWKCQSISYENKVKADNPETGHPPPGGQCLIPGPARLHKLPSVDLRANWLFQDVHFPA</sequence>
<organism evidence="2">
    <name type="scientific">bioreactor metagenome</name>
    <dbReference type="NCBI Taxonomy" id="1076179"/>
    <lineage>
        <taxon>unclassified sequences</taxon>
        <taxon>metagenomes</taxon>
        <taxon>ecological metagenomes</taxon>
    </lineage>
</organism>
<protein>
    <submittedName>
        <fullName evidence="2">Uncharacterized protein</fullName>
    </submittedName>
</protein>
<gene>
    <name evidence="2" type="ORF">SDC9_170345</name>
</gene>
<feature type="region of interest" description="Disordered" evidence="1">
    <location>
        <begin position="1"/>
        <end position="33"/>
    </location>
</feature>
<dbReference type="EMBL" id="VSSQ01071324">
    <property type="protein sequence ID" value="MPN22960.1"/>
    <property type="molecule type" value="Genomic_DNA"/>
</dbReference>
<dbReference type="AlphaFoldDB" id="A0A645GA96"/>
<evidence type="ECO:0000256" key="1">
    <source>
        <dbReference type="SAM" id="MobiDB-lite"/>
    </source>
</evidence>
<comment type="caution">
    <text evidence="2">The sequence shown here is derived from an EMBL/GenBank/DDBJ whole genome shotgun (WGS) entry which is preliminary data.</text>
</comment>